<dbReference type="GO" id="GO:0005739">
    <property type="term" value="C:mitochondrion"/>
    <property type="evidence" value="ECO:0007669"/>
    <property type="project" value="TreeGrafter"/>
</dbReference>
<evidence type="ECO:0000313" key="3">
    <source>
        <dbReference type="EMBL" id="SVD39501.1"/>
    </source>
</evidence>
<dbReference type="GO" id="GO:0071949">
    <property type="term" value="F:FAD binding"/>
    <property type="evidence" value="ECO:0007669"/>
    <property type="project" value="TreeGrafter"/>
</dbReference>
<reference evidence="3" key="1">
    <citation type="submission" date="2018-05" db="EMBL/GenBank/DDBJ databases">
        <authorList>
            <person name="Lanie J.A."/>
            <person name="Ng W.-L."/>
            <person name="Kazmierczak K.M."/>
            <person name="Andrzejewski T.M."/>
            <person name="Davidsen T.M."/>
            <person name="Wayne K.J."/>
            <person name="Tettelin H."/>
            <person name="Glass J.I."/>
            <person name="Rusch D."/>
            <person name="Podicherti R."/>
            <person name="Tsui H.-C.T."/>
            <person name="Winkler M.E."/>
        </authorList>
    </citation>
    <scope>NUCLEOTIDE SEQUENCE</scope>
</reference>
<dbReference type="SUPFAM" id="SSF51730">
    <property type="entry name" value="FAD-linked oxidoreductase"/>
    <property type="match status" value="1"/>
</dbReference>
<dbReference type="AlphaFoldDB" id="A0A382V0R8"/>
<dbReference type="PANTHER" id="PTHR13914">
    <property type="entry name" value="PROLINE OXIDASE"/>
    <property type="match status" value="1"/>
</dbReference>
<feature type="non-terminal residue" evidence="3">
    <location>
        <position position="289"/>
    </location>
</feature>
<feature type="domain" description="Proline dehydrogenase" evidence="2">
    <location>
        <begin position="5"/>
        <end position="244"/>
    </location>
</feature>
<dbReference type="GO" id="GO:0004657">
    <property type="term" value="F:proline dehydrogenase activity"/>
    <property type="evidence" value="ECO:0007669"/>
    <property type="project" value="InterPro"/>
</dbReference>
<dbReference type="InterPro" id="IPR029041">
    <property type="entry name" value="FAD-linked_oxidoreductase-like"/>
</dbReference>
<dbReference type="GO" id="GO:0010133">
    <property type="term" value="P:L-proline catabolic process to L-glutamate"/>
    <property type="evidence" value="ECO:0007669"/>
    <property type="project" value="TreeGrafter"/>
</dbReference>
<dbReference type="InterPro" id="IPR002872">
    <property type="entry name" value="Proline_DH_dom"/>
</dbReference>
<organism evidence="3">
    <name type="scientific">marine metagenome</name>
    <dbReference type="NCBI Taxonomy" id="408172"/>
    <lineage>
        <taxon>unclassified sequences</taxon>
        <taxon>metagenomes</taxon>
        <taxon>ecological metagenomes</taxon>
    </lineage>
</organism>
<dbReference type="EMBL" id="UINC01147905">
    <property type="protein sequence ID" value="SVD39501.1"/>
    <property type="molecule type" value="Genomic_DNA"/>
</dbReference>
<evidence type="ECO:0000256" key="1">
    <source>
        <dbReference type="ARBA" id="ARBA00023002"/>
    </source>
</evidence>
<dbReference type="PANTHER" id="PTHR13914:SF0">
    <property type="entry name" value="PROLINE DEHYDROGENASE 1, MITOCHONDRIAL"/>
    <property type="match status" value="1"/>
</dbReference>
<name>A0A382V0R8_9ZZZZ</name>
<proteinExistence type="predicted"/>
<keyword evidence="1" id="KW-0560">Oxidoreductase</keyword>
<gene>
    <name evidence="3" type="ORF">METZ01_LOCUS392355</name>
</gene>
<accession>A0A382V0R8</accession>
<feature type="non-terminal residue" evidence="3">
    <location>
        <position position="1"/>
    </location>
</feature>
<evidence type="ECO:0000259" key="2">
    <source>
        <dbReference type="Pfam" id="PF01619"/>
    </source>
</evidence>
<dbReference type="InterPro" id="IPR015659">
    <property type="entry name" value="Proline_oxidase"/>
</dbReference>
<protein>
    <recommendedName>
        <fullName evidence="2">Proline dehydrogenase domain-containing protein</fullName>
    </recommendedName>
</protein>
<sequence>NSNSTQRHSISIKLSALHPRYERKKIALLEKELLPKLFELIEMARLCKVDVCFDAEEADRLNLSLLLVNKILESKLIDESYFGFGMAVQAYQQRSMFVLEFLSNKLNTINKKMNIRLVKGAYWDTEIKLAQEQGLPNYPVFTKKFVTDLSYLKCAHILEKSDNIFSQFATHNAYTISYVQRLFGNKPHEFQKLHGMGDEIYNHFLDQNDFRCRVYAPVGGYNDLLPYLVRRLLENGANTSFIHQLNKKDVNIENLIQSPLDKIDKLDFKEIEIPLNLFAERKNSLGIDL</sequence>
<dbReference type="Gene3D" id="3.20.20.220">
    <property type="match status" value="1"/>
</dbReference>
<dbReference type="Pfam" id="PF01619">
    <property type="entry name" value="Pro_dh"/>
    <property type="match status" value="1"/>
</dbReference>